<dbReference type="Pfam" id="PF23562">
    <property type="entry name" value="AMP-binding_C_3"/>
    <property type="match status" value="1"/>
</dbReference>
<evidence type="ECO:0000313" key="7">
    <source>
        <dbReference type="EMBL" id="NHC12383.1"/>
    </source>
</evidence>
<dbReference type="SUPFAM" id="SSF56801">
    <property type="entry name" value="Acetyl-CoA synthetase-like"/>
    <property type="match status" value="1"/>
</dbReference>
<dbReference type="Gene3D" id="3.40.50.12780">
    <property type="entry name" value="N-terminal domain of ligase-like"/>
    <property type="match status" value="1"/>
</dbReference>
<gene>
    <name evidence="7" type="ORF">G9H71_01125</name>
</gene>
<name>A0ABX0GPK5_9ACTN</name>
<reference evidence="7 8" key="1">
    <citation type="submission" date="2020-03" db="EMBL/GenBank/DDBJ databases">
        <title>Two novel Motilibacter sp.</title>
        <authorList>
            <person name="Liu S."/>
        </authorList>
    </citation>
    <scope>NUCLEOTIDE SEQUENCE [LARGE SCALE GENOMIC DNA]</scope>
    <source>
        <strain evidence="7 8">E257</strain>
    </source>
</reference>
<evidence type="ECO:0000256" key="4">
    <source>
        <dbReference type="ARBA" id="ARBA00023098"/>
    </source>
</evidence>
<dbReference type="Proteomes" id="UP000800981">
    <property type="component" value="Unassembled WGS sequence"/>
</dbReference>
<dbReference type="InterPro" id="IPR042099">
    <property type="entry name" value="ANL_N_sf"/>
</dbReference>
<evidence type="ECO:0000256" key="5">
    <source>
        <dbReference type="ARBA" id="ARBA00032875"/>
    </source>
</evidence>
<protein>
    <recommendedName>
        <fullName evidence="5">Acyl-CoA synthetase</fullName>
    </recommendedName>
</protein>
<keyword evidence="3" id="KW-0276">Fatty acid metabolism</keyword>
<proteinExistence type="inferred from homology"/>
<evidence type="ECO:0000256" key="2">
    <source>
        <dbReference type="ARBA" id="ARBA00022598"/>
    </source>
</evidence>
<dbReference type="PANTHER" id="PTHR43272">
    <property type="entry name" value="LONG-CHAIN-FATTY-ACID--COA LIGASE"/>
    <property type="match status" value="1"/>
</dbReference>
<dbReference type="RefSeq" id="WP_166276586.1">
    <property type="nucleotide sequence ID" value="NZ_JAANNP010000001.1"/>
</dbReference>
<dbReference type="PROSITE" id="PS00455">
    <property type="entry name" value="AMP_BINDING"/>
    <property type="match status" value="1"/>
</dbReference>
<dbReference type="PANTHER" id="PTHR43272:SF32">
    <property type="entry name" value="AMP-DEPENDENT SYNTHETASE_LIGASE DOMAIN-CONTAINING PROTEIN"/>
    <property type="match status" value="1"/>
</dbReference>
<dbReference type="InterPro" id="IPR020845">
    <property type="entry name" value="AMP-binding_CS"/>
</dbReference>
<dbReference type="EMBL" id="JAANNP010000001">
    <property type="protein sequence ID" value="NHC12383.1"/>
    <property type="molecule type" value="Genomic_DNA"/>
</dbReference>
<dbReference type="GO" id="GO:0016874">
    <property type="term" value="F:ligase activity"/>
    <property type="evidence" value="ECO:0007669"/>
    <property type="project" value="UniProtKB-KW"/>
</dbReference>
<evidence type="ECO:0000256" key="3">
    <source>
        <dbReference type="ARBA" id="ARBA00022832"/>
    </source>
</evidence>
<keyword evidence="4" id="KW-0443">Lipid metabolism</keyword>
<accession>A0ABX0GPK5</accession>
<comment type="caution">
    <text evidence="7">The sequence shown here is derived from an EMBL/GenBank/DDBJ whole genome shotgun (WGS) entry which is preliminary data.</text>
</comment>
<evidence type="ECO:0000256" key="1">
    <source>
        <dbReference type="ARBA" id="ARBA00006432"/>
    </source>
</evidence>
<dbReference type="Pfam" id="PF00501">
    <property type="entry name" value="AMP-binding"/>
    <property type="match status" value="1"/>
</dbReference>
<dbReference type="InterPro" id="IPR000873">
    <property type="entry name" value="AMP-dep_synth/lig_dom"/>
</dbReference>
<keyword evidence="2 7" id="KW-0436">Ligase</keyword>
<feature type="domain" description="AMP-dependent synthetase/ligase" evidence="6">
    <location>
        <begin position="27"/>
        <end position="426"/>
    </location>
</feature>
<organism evidence="7 8">
    <name type="scientific">Motilibacter deserti</name>
    <dbReference type="NCBI Taxonomy" id="2714956"/>
    <lineage>
        <taxon>Bacteria</taxon>
        <taxon>Bacillati</taxon>
        <taxon>Actinomycetota</taxon>
        <taxon>Actinomycetes</taxon>
        <taxon>Motilibacterales</taxon>
        <taxon>Motilibacteraceae</taxon>
        <taxon>Motilibacter</taxon>
    </lineage>
</organism>
<keyword evidence="8" id="KW-1185">Reference proteome</keyword>
<sequence>MAPALEFHAPHLPAVPPDDDLTGLVWDKAAASPDAPMLSRKLDGRWVDVTAAEFRDQVTAVAKGLIASGLGPGDRVAIMSHTRYEWTVVDFAVWAAGGVSVPVYETSSAEQVEWILSDSRAAGIVVETAEHAALVKEADGTLPALRHVWRIEDGALDSLAAQGAQLPDAVVAERRAGLGTASLATLIYTSGTTGRPKGCKITHGNFLAEVRGAIAGVPEVFGKPDAGTVLFLPLAHVLARVFQLICIAGDIKLAHTPDVKNLLPDLASFRPTFLLAVPRVFEKVYNSSEQKADAAGKGKVFRAAAATAVAYSKALDTGKPPLLLRLKHAAFDRLVYGKLRAALGGRVTYAVCGGAPLGERLGHFFRGLGLVVLEGYGLTETTAALCVNTPSKLKMGTVGPPLPGNAIRIEADGEILVKGGVVFGGYAGNADADAAAMTVDGWFRTGDLGELDAEGFLRVTGRKKEMIVTAGGKNVSPTTLEDRLRAAALVSQCMVVGDGRAYISALVTLDGEALAPWLAARGKPAMTVAEAAHDADVRAEVQNAVDAANSAVSRAESIRRFTILECDFTVEGGQLTPSLKVKRNVVQREFARDIEDLYAPEPARA</sequence>
<comment type="similarity">
    <text evidence="1">Belongs to the ATP-dependent AMP-binding enzyme family.</text>
</comment>
<evidence type="ECO:0000259" key="6">
    <source>
        <dbReference type="Pfam" id="PF00501"/>
    </source>
</evidence>
<dbReference type="CDD" id="cd05907">
    <property type="entry name" value="VL_LC_FACS_like"/>
    <property type="match status" value="1"/>
</dbReference>
<evidence type="ECO:0000313" key="8">
    <source>
        <dbReference type="Proteomes" id="UP000800981"/>
    </source>
</evidence>